<dbReference type="InterPro" id="IPR004000">
    <property type="entry name" value="Actin"/>
</dbReference>
<gene>
    <name evidence="2" type="ORF">BLNAU_14616</name>
</gene>
<dbReference type="SUPFAM" id="SSF53067">
    <property type="entry name" value="Actin-like ATPase domain"/>
    <property type="match status" value="2"/>
</dbReference>
<dbReference type="Proteomes" id="UP001281761">
    <property type="component" value="Unassembled WGS sequence"/>
</dbReference>
<accession>A0ABQ9XDD5</accession>
<proteinExistence type="inferred from homology"/>
<evidence type="ECO:0000313" key="2">
    <source>
        <dbReference type="EMBL" id="KAK2950498.1"/>
    </source>
</evidence>
<dbReference type="Gene3D" id="3.30.420.40">
    <property type="match status" value="3"/>
</dbReference>
<keyword evidence="3" id="KW-1185">Reference proteome</keyword>
<comment type="similarity">
    <text evidence="1">Belongs to the actin family.</text>
</comment>
<comment type="caution">
    <text evidence="2">The sequence shown here is derived from an EMBL/GenBank/DDBJ whole genome shotgun (WGS) entry which is preliminary data.</text>
</comment>
<evidence type="ECO:0000313" key="3">
    <source>
        <dbReference type="Proteomes" id="UP001281761"/>
    </source>
</evidence>
<evidence type="ECO:0000256" key="1">
    <source>
        <dbReference type="RuleBase" id="RU000487"/>
    </source>
</evidence>
<name>A0ABQ9XDD5_9EUKA</name>
<dbReference type="Pfam" id="PF00022">
    <property type="entry name" value="Actin"/>
    <property type="match status" value="1"/>
</dbReference>
<dbReference type="SMART" id="SM00268">
    <property type="entry name" value="ACTIN"/>
    <property type="match status" value="1"/>
</dbReference>
<dbReference type="PANTHER" id="PTHR11937">
    <property type="entry name" value="ACTIN"/>
    <property type="match status" value="1"/>
</dbReference>
<dbReference type="InterPro" id="IPR043129">
    <property type="entry name" value="ATPase_NBD"/>
</dbReference>
<organism evidence="2 3">
    <name type="scientific">Blattamonas nauphoetae</name>
    <dbReference type="NCBI Taxonomy" id="2049346"/>
    <lineage>
        <taxon>Eukaryota</taxon>
        <taxon>Metamonada</taxon>
        <taxon>Preaxostyla</taxon>
        <taxon>Oxymonadida</taxon>
        <taxon>Blattamonas</taxon>
    </lineage>
</organism>
<dbReference type="InterPro" id="IPR020902">
    <property type="entry name" value="Actin/actin-like_CS"/>
</dbReference>
<protein>
    <submittedName>
        <fullName evidence="2">Actin</fullName>
    </submittedName>
</protein>
<sequence length="262" mass="29051">MTSKTSQSITNHFSPSHKMSDQESTCLVIHNGLGMCKASFATNNAPHAVFPSIIGRPKEDQIIIGRGGKEVSIGEHSVLLTEAPLNPKVNREKMTSIMFETFNVPAMYVQIQAVLSLYATGHTTGIVFDSGDGVSHTVPIYEGYNLQHAVFRMDLAGRDLTDMLMKIMDEREYSIHATAERETVRDIKEQLCYMALDFEEEMPDGNSSQFATSAFVAQNPFLPLADRYGRDRCPRKGAPMDWGVDSGLAHHVPADVDLKERV</sequence>
<dbReference type="EMBL" id="JARBJD010000135">
    <property type="protein sequence ID" value="KAK2950498.1"/>
    <property type="molecule type" value="Genomic_DNA"/>
</dbReference>
<dbReference type="PROSITE" id="PS01132">
    <property type="entry name" value="ACTINS_ACT_LIKE"/>
    <property type="match status" value="1"/>
</dbReference>
<reference evidence="2 3" key="1">
    <citation type="journal article" date="2022" name="bioRxiv">
        <title>Genomics of Preaxostyla Flagellates Illuminates Evolutionary Transitions and the Path Towards Mitochondrial Loss.</title>
        <authorList>
            <person name="Novak L.V.F."/>
            <person name="Treitli S.C."/>
            <person name="Pyrih J."/>
            <person name="Halakuc P."/>
            <person name="Pipaliya S.V."/>
            <person name="Vacek V."/>
            <person name="Brzon O."/>
            <person name="Soukal P."/>
            <person name="Eme L."/>
            <person name="Dacks J.B."/>
            <person name="Karnkowska A."/>
            <person name="Elias M."/>
            <person name="Hampl V."/>
        </authorList>
    </citation>
    <scope>NUCLEOTIDE SEQUENCE [LARGE SCALE GENOMIC DNA]</scope>
    <source>
        <strain evidence="2">NAU3</strain>
        <tissue evidence="2">Gut</tissue>
    </source>
</reference>
<dbReference type="Gene3D" id="3.90.640.10">
    <property type="entry name" value="Actin, Chain A, domain 4"/>
    <property type="match status" value="1"/>
</dbReference>